<feature type="chain" id="PRO_5001938456" evidence="1">
    <location>
        <begin position="21"/>
        <end position="133"/>
    </location>
</feature>
<evidence type="ECO:0000313" key="2">
    <source>
        <dbReference type="EMBL" id="KGE71010.1"/>
    </source>
</evidence>
<accession>A0A098QT07</accession>
<proteinExistence type="predicted"/>
<sequence length="133" mass="15142">MKKLFIVCLWIGLLATSVSADPNEAVYEIEKNSKNEFVFKHIHPEALEQIQALFPLKVLLHIALEEGYSPHYVQENINPETAIFLYRIFDIDGEMVASLAIKQNIDRNKPLPDIDFNSKPLLDEPNSVPLTIP</sequence>
<gene>
    <name evidence="2" type="ORF">DC28_13895</name>
</gene>
<comment type="caution">
    <text evidence="2">The sequence shown here is derived from an EMBL/GenBank/DDBJ whole genome shotgun (WGS) entry which is preliminary data.</text>
</comment>
<evidence type="ECO:0000256" key="1">
    <source>
        <dbReference type="SAM" id="SignalP"/>
    </source>
</evidence>
<dbReference type="RefSeq" id="WP_037549716.1">
    <property type="nucleotide sequence ID" value="NZ_JNUP01000071.1"/>
</dbReference>
<dbReference type="EMBL" id="JNUP01000071">
    <property type="protein sequence ID" value="KGE71010.1"/>
    <property type="molecule type" value="Genomic_DNA"/>
</dbReference>
<dbReference type="Proteomes" id="UP000029692">
    <property type="component" value="Unassembled WGS sequence"/>
</dbReference>
<name>A0A098QT07_9SPIO</name>
<keyword evidence="3" id="KW-1185">Reference proteome</keyword>
<reference evidence="2 3" key="1">
    <citation type="submission" date="2014-05" db="EMBL/GenBank/DDBJ databases">
        <title>De novo Genome Sequence of Spirocheata sp.</title>
        <authorList>
            <person name="Shivani Y."/>
            <person name="Subhash Y."/>
            <person name="Tushar L."/>
            <person name="Sasikala C."/>
            <person name="Ramana C.V."/>
        </authorList>
    </citation>
    <scope>NUCLEOTIDE SEQUENCE [LARGE SCALE GENOMIC DNA]</scope>
    <source>
        <strain evidence="2 3">JC230</strain>
    </source>
</reference>
<evidence type="ECO:0000313" key="3">
    <source>
        <dbReference type="Proteomes" id="UP000029692"/>
    </source>
</evidence>
<keyword evidence="1" id="KW-0732">Signal</keyword>
<organism evidence="2 3">
    <name type="scientific">Spirochaeta lutea</name>
    <dbReference type="NCBI Taxonomy" id="1480694"/>
    <lineage>
        <taxon>Bacteria</taxon>
        <taxon>Pseudomonadati</taxon>
        <taxon>Spirochaetota</taxon>
        <taxon>Spirochaetia</taxon>
        <taxon>Spirochaetales</taxon>
        <taxon>Spirochaetaceae</taxon>
        <taxon>Spirochaeta</taxon>
    </lineage>
</organism>
<dbReference type="AlphaFoldDB" id="A0A098QT07"/>
<protein>
    <submittedName>
        <fullName evidence="2">Uncharacterized protein</fullName>
    </submittedName>
</protein>
<feature type="signal peptide" evidence="1">
    <location>
        <begin position="1"/>
        <end position="20"/>
    </location>
</feature>